<evidence type="ECO:0000313" key="4">
    <source>
        <dbReference type="EMBL" id="EGF54226.1"/>
    </source>
</evidence>
<feature type="region of interest" description="Disordered" evidence="1">
    <location>
        <begin position="36"/>
        <end position="56"/>
    </location>
</feature>
<dbReference type="Pfam" id="PF16315">
    <property type="entry name" value="DUF4955"/>
    <property type="match status" value="1"/>
</dbReference>
<dbReference type="SUPFAM" id="SSF51126">
    <property type="entry name" value="Pectin lyase-like"/>
    <property type="match status" value="1"/>
</dbReference>
<dbReference type="PROSITE" id="PS51257">
    <property type="entry name" value="PROKAR_LIPOPROTEIN"/>
    <property type="match status" value="1"/>
</dbReference>
<evidence type="ECO:0000256" key="1">
    <source>
        <dbReference type="SAM" id="MobiDB-lite"/>
    </source>
</evidence>
<keyword evidence="5" id="KW-1185">Reference proteome</keyword>
<reference evidence="4 5" key="1">
    <citation type="submission" date="2011-02" db="EMBL/GenBank/DDBJ databases">
        <authorList>
            <person name="Weinstock G."/>
            <person name="Sodergren E."/>
            <person name="Clifton S."/>
            <person name="Fulton L."/>
            <person name="Fulton B."/>
            <person name="Courtney L."/>
            <person name="Fronick C."/>
            <person name="Harrison M."/>
            <person name="Strong C."/>
            <person name="Farmer C."/>
            <person name="Delahaunty K."/>
            <person name="Markovic C."/>
            <person name="Hall O."/>
            <person name="Minx P."/>
            <person name="Tomlinson C."/>
            <person name="Mitreva M."/>
            <person name="Hou S."/>
            <person name="Chen J."/>
            <person name="Wollam A."/>
            <person name="Pepin K.H."/>
            <person name="Johnson M."/>
            <person name="Bhonagiri V."/>
            <person name="Zhang X."/>
            <person name="Suruliraj S."/>
            <person name="Warren W."/>
            <person name="Chinwalla A."/>
            <person name="Mardis E.R."/>
            <person name="Wilson R.K."/>
        </authorList>
    </citation>
    <scope>NUCLEOTIDE SEQUENCE [LARGE SCALE GENOMIC DNA]</scope>
    <source>
        <strain evidence="4 5">YIT 12056</strain>
    </source>
</reference>
<protein>
    <submittedName>
        <fullName evidence="4">Conserved domain protein</fullName>
    </submittedName>
</protein>
<organism evidence="4 5">
    <name type="scientific">Bacteroides clarus YIT 12056</name>
    <dbReference type="NCBI Taxonomy" id="762984"/>
    <lineage>
        <taxon>Bacteria</taxon>
        <taxon>Pseudomonadati</taxon>
        <taxon>Bacteroidota</taxon>
        <taxon>Bacteroidia</taxon>
        <taxon>Bacteroidales</taxon>
        <taxon>Bacteroidaceae</taxon>
        <taxon>Bacteroides</taxon>
    </lineage>
</organism>
<gene>
    <name evidence="4" type="ORF">HMPREF9445_00574</name>
</gene>
<feature type="domain" description="DUF4955" evidence="3">
    <location>
        <begin position="414"/>
        <end position="564"/>
    </location>
</feature>
<dbReference type="RefSeq" id="WP_009120775.1">
    <property type="nucleotide sequence ID" value="NZ_FQWK01000006.1"/>
</dbReference>
<name>A0ABN0CRH0_9BACE</name>
<comment type="caution">
    <text evidence="4">The sequence shown here is derived from an EMBL/GenBank/DDBJ whole genome shotgun (WGS) entry which is preliminary data.</text>
</comment>
<dbReference type="InterPro" id="IPR011050">
    <property type="entry name" value="Pectin_lyase_fold/virulence"/>
</dbReference>
<dbReference type="InterPro" id="IPR032532">
    <property type="entry name" value="DUF4955"/>
</dbReference>
<dbReference type="InterPro" id="IPR012334">
    <property type="entry name" value="Pectin_lyas_fold"/>
</dbReference>
<dbReference type="Proteomes" id="UP000010321">
    <property type="component" value="Unassembled WGS sequence"/>
</dbReference>
<evidence type="ECO:0000259" key="3">
    <source>
        <dbReference type="Pfam" id="PF16315"/>
    </source>
</evidence>
<proteinExistence type="predicted"/>
<keyword evidence="2" id="KW-0732">Signal</keyword>
<evidence type="ECO:0000256" key="2">
    <source>
        <dbReference type="SAM" id="SignalP"/>
    </source>
</evidence>
<evidence type="ECO:0000313" key="5">
    <source>
        <dbReference type="Proteomes" id="UP000010321"/>
    </source>
</evidence>
<feature type="chain" id="PRO_5045350472" evidence="2">
    <location>
        <begin position="29"/>
        <end position="571"/>
    </location>
</feature>
<feature type="signal peptide" evidence="2">
    <location>
        <begin position="1"/>
        <end position="28"/>
    </location>
</feature>
<dbReference type="Gene3D" id="2.160.20.10">
    <property type="entry name" value="Single-stranded right-handed beta-helix, Pectin lyase-like"/>
    <property type="match status" value="1"/>
</dbReference>
<dbReference type="EMBL" id="AFBM01000006">
    <property type="protein sequence ID" value="EGF54226.1"/>
    <property type="molecule type" value="Genomic_DNA"/>
</dbReference>
<sequence>MAMRLSTNNIKYLFGVALVLSAMLFSCSSDDISLSLEENEESSEETETPSDTEKDCKPWNDFVAQNRQNVLLDFSYAGYKHGEMAPAEVETLNYRWYDITRYGGIPDDGKSDRQALLRLLADIEGIDNYAEVNAVIYFPEGEFILHDEQDEVTYENETIRIKASNVILKGAGRNKTFLVLKAPNPIHPAGGFAYNTLSLEGPGLFGTANRVVAPAAKGSFSVELSSVSGLRVGEYACLHLKDNSHELIAHELLPYSVHSGMSGLLNDGVIVQDYHLITSIEGHVVTFKEPIMHEVDPRWNWDLRAYSYVRNIGVEDMTFRGNVPEHYEHLSWLSDTGYIPFGFRHVVDGWVRRTDFDSVSEAATFTMAANCSAYDIQIMGKRGHCAVRSFGSSRIFIGKVTDSADSDTEGEKAGMLHTCGVSRPAIGTVIWRCRWGDKTCFESHGSQPRATLLDACKGGFPRGHQGGAMSALPNHMQDLTLWNFNATASPSGGNFSWWEVDPSGAGGFLFLPPMIVGFHGAATTFKFPECKLLSDNGEIVTPGSLYEAQLQHRLGILPKWIERLKEQKIVF</sequence>
<accession>A0ABN0CRH0</accession>
<feature type="compositionally biased region" description="Acidic residues" evidence="1">
    <location>
        <begin position="37"/>
        <end position="50"/>
    </location>
</feature>